<dbReference type="AlphaFoldDB" id="A0A9Q1EQX5"/>
<evidence type="ECO:0000256" key="1">
    <source>
        <dbReference type="SAM" id="MobiDB-lite"/>
    </source>
</evidence>
<keyword evidence="3" id="KW-1185">Reference proteome</keyword>
<proteinExistence type="predicted"/>
<feature type="region of interest" description="Disordered" evidence="1">
    <location>
        <begin position="83"/>
        <end position="103"/>
    </location>
</feature>
<accession>A0A9Q1EQX5</accession>
<evidence type="ECO:0000313" key="3">
    <source>
        <dbReference type="Proteomes" id="UP001152622"/>
    </source>
</evidence>
<dbReference type="Proteomes" id="UP001152622">
    <property type="component" value="Chromosome 13"/>
</dbReference>
<comment type="caution">
    <text evidence="2">The sequence shown here is derived from an EMBL/GenBank/DDBJ whole genome shotgun (WGS) entry which is preliminary data.</text>
</comment>
<gene>
    <name evidence="2" type="ORF">SKAU_G00307730</name>
</gene>
<protein>
    <submittedName>
        <fullName evidence="2">Uncharacterized protein</fullName>
    </submittedName>
</protein>
<reference evidence="2" key="1">
    <citation type="journal article" date="2023" name="Science">
        <title>Genome structures resolve the early diversification of teleost fishes.</title>
        <authorList>
            <person name="Parey E."/>
            <person name="Louis A."/>
            <person name="Montfort J."/>
            <person name="Bouchez O."/>
            <person name="Roques C."/>
            <person name="Iampietro C."/>
            <person name="Lluch J."/>
            <person name="Castinel A."/>
            <person name="Donnadieu C."/>
            <person name="Desvignes T."/>
            <person name="Floi Bucao C."/>
            <person name="Jouanno E."/>
            <person name="Wen M."/>
            <person name="Mejri S."/>
            <person name="Dirks R."/>
            <person name="Jansen H."/>
            <person name="Henkel C."/>
            <person name="Chen W.J."/>
            <person name="Zahm M."/>
            <person name="Cabau C."/>
            <person name="Klopp C."/>
            <person name="Thompson A.W."/>
            <person name="Robinson-Rechavi M."/>
            <person name="Braasch I."/>
            <person name="Lecointre G."/>
            <person name="Bobe J."/>
            <person name="Postlethwait J.H."/>
            <person name="Berthelot C."/>
            <person name="Roest Crollius H."/>
            <person name="Guiguen Y."/>
        </authorList>
    </citation>
    <scope>NUCLEOTIDE SEQUENCE</scope>
    <source>
        <strain evidence="2">WJC10195</strain>
    </source>
</reference>
<evidence type="ECO:0000313" key="2">
    <source>
        <dbReference type="EMBL" id="KAJ8343444.1"/>
    </source>
</evidence>
<organism evidence="2 3">
    <name type="scientific">Synaphobranchus kaupii</name>
    <name type="common">Kaup's arrowtooth eel</name>
    <dbReference type="NCBI Taxonomy" id="118154"/>
    <lineage>
        <taxon>Eukaryota</taxon>
        <taxon>Metazoa</taxon>
        <taxon>Chordata</taxon>
        <taxon>Craniata</taxon>
        <taxon>Vertebrata</taxon>
        <taxon>Euteleostomi</taxon>
        <taxon>Actinopterygii</taxon>
        <taxon>Neopterygii</taxon>
        <taxon>Teleostei</taxon>
        <taxon>Anguilliformes</taxon>
        <taxon>Synaphobranchidae</taxon>
        <taxon>Synaphobranchus</taxon>
    </lineage>
</organism>
<name>A0A9Q1EQX5_SYNKA</name>
<dbReference type="EMBL" id="JAINUF010000013">
    <property type="protein sequence ID" value="KAJ8343444.1"/>
    <property type="molecule type" value="Genomic_DNA"/>
</dbReference>
<sequence>MLHQCCAAMPDRGFPSPVPPHPPVPDPLGNASVFRELKRSGPCSLAPAPHTARSRGYARERGAGKLGAAGECDRAAVSIAERAPRPSVRTHEPNGERAATGAATAHVRVATARPVLRGYHRWVTSSQRLSKRHSTVVVLRDVFTQSPV</sequence>